<keyword evidence="3" id="KW-1185">Reference proteome</keyword>
<evidence type="ECO:0000313" key="3">
    <source>
        <dbReference type="Proteomes" id="UP000274515"/>
    </source>
</evidence>
<feature type="compositionally biased region" description="Low complexity" evidence="1">
    <location>
        <begin position="113"/>
        <end position="122"/>
    </location>
</feature>
<dbReference type="EMBL" id="RSAA01000010">
    <property type="protein sequence ID" value="RRO17105.1"/>
    <property type="molecule type" value="Genomic_DNA"/>
</dbReference>
<name>A0A3R8QPT7_9PSEU</name>
<feature type="region of interest" description="Disordered" evidence="1">
    <location>
        <begin position="111"/>
        <end position="131"/>
    </location>
</feature>
<organism evidence="2 3">
    <name type="scientific">Saccharopolyspora rhizosphaerae</name>
    <dbReference type="NCBI Taxonomy" id="2492662"/>
    <lineage>
        <taxon>Bacteria</taxon>
        <taxon>Bacillati</taxon>
        <taxon>Actinomycetota</taxon>
        <taxon>Actinomycetes</taxon>
        <taxon>Pseudonocardiales</taxon>
        <taxon>Pseudonocardiaceae</taxon>
        <taxon>Saccharopolyspora</taxon>
    </lineage>
</organism>
<feature type="region of interest" description="Disordered" evidence="1">
    <location>
        <begin position="193"/>
        <end position="259"/>
    </location>
</feature>
<dbReference type="AlphaFoldDB" id="A0A3R8QPT7"/>
<dbReference type="OrthoDB" id="4164470at2"/>
<evidence type="ECO:0000313" key="2">
    <source>
        <dbReference type="EMBL" id="RRO17105.1"/>
    </source>
</evidence>
<feature type="compositionally biased region" description="Basic and acidic residues" evidence="1">
    <location>
        <begin position="193"/>
        <end position="206"/>
    </location>
</feature>
<gene>
    <name evidence="2" type="ORF">EIL87_12450</name>
</gene>
<evidence type="ECO:0000256" key="1">
    <source>
        <dbReference type="SAM" id="MobiDB-lite"/>
    </source>
</evidence>
<feature type="compositionally biased region" description="Polar residues" evidence="1">
    <location>
        <begin position="207"/>
        <end position="217"/>
    </location>
</feature>
<sequence length="259" mass="27837">MLRLDELRDCLLRRGCSQDTRDAVWAHLVSASRAEGAVWTLGCVGVAAPALIRTSAALTSRFVGDTADIEAAVLAGFIAELAQIDCSRKQIMVRLRWAAYRAGHAAVREALDTPLPSGTTPSSAPPPRPWGHPDIVLARAVADEVITPDEAHLIGATRLERIPLTEVAERFGASYEAIKKKRQRAERKLVDYLRDDSDAGHDDETTARTPSPAQSPSAGRRRCADGLSRTCGESGVQKCGARPALPSPAPARKEDTPCD</sequence>
<protein>
    <submittedName>
        <fullName evidence="2">Uncharacterized protein</fullName>
    </submittedName>
</protein>
<dbReference type="SUPFAM" id="SSF88659">
    <property type="entry name" value="Sigma3 and sigma4 domains of RNA polymerase sigma factors"/>
    <property type="match status" value="1"/>
</dbReference>
<comment type="caution">
    <text evidence="2">The sequence shown here is derived from an EMBL/GenBank/DDBJ whole genome shotgun (WGS) entry which is preliminary data.</text>
</comment>
<dbReference type="InterPro" id="IPR013324">
    <property type="entry name" value="RNA_pol_sigma_r3/r4-like"/>
</dbReference>
<dbReference type="Proteomes" id="UP000274515">
    <property type="component" value="Unassembled WGS sequence"/>
</dbReference>
<accession>A0A3R8QPT7</accession>
<proteinExistence type="predicted"/>
<reference evidence="2 3" key="1">
    <citation type="submission" date="2018-11" db="EMBL/GenBank/DDBJ databases">
        <title>Saccharopolyspora rhizosphaerae sp. nov., an actinomycete isolated from rhizosphere soil in Thailand.</title>
        <authorList>
            <person name="Intra B."/>
            <person name="Euanorasetr J."/>
            <person name="Take A."/>
            <person name="Inahashi Y."/>
            <person name="Mori M."/>
            <person name="Panbangred W."/>
            <person name="Matsumoto A."/>
        </authorList>
    </citation>
    <scope>NUCLEOTIDE SEQUENCE [LARGE SCALE GENOMIC DNA]</scope>
    <source>
        <strain evidence="2 3">H219</strain>
    </source>
</reference>